<proteinExistence type="predicted"/>
<gene>
    <name evidence="1" type="ORF">MB27_23295</name>
</gene>
<dbReference type="AlphaFoldDB" id="A0A0A6UJY4"/>
<sequence>MMIRLDAEPVRAVRTDARLWNVAEDQPPFCGPWPGEELPDITRRLLAALPEDAKRVHDFFGGRNHQQAEYLLDPVGYRNLRDADARARTAEHRAIFGERLFAAHATSGQGIPWRCSTAAELARAARLIDDLDVAAARREYSVAEMHELGVYKVHEGEDDTESFGRNLRDLHAWADHCRSVAARGLDLMITLF</sequence>
<name>A0A0A6UJY4_ACTUT</name>
<accession>A0A0A6UJY4</accession>
<dbReference type="Pfam" id="PF08974">
    <property type="entry name" value="DUF1877"/>
    <property type="match status" value="1"/>
</dbReference>
<dbReference type="InterPro" id="IPR035944">
    <property type="entry name" value="YfbM-like_sf"/>
</dbReference>
<dbReference type="Proteomes" id="UP000054537">
    <property type="component" value="Unassembled WGS sequence"/>
</dbReference>
<evidence type="ECO:0008006" key="3">
    <source>
        <dbReference type="Google" id="ProtNLM"/>
    </source>
</evidence>
<comment type="caution">
    <text evidence="1">The sequence shown here is derived from an EMBL/GenBank/DDBJ whole genome shotgun (WGS) entry which is preliminary data.</text>
</comment>
<keyword evidence="2" id="KW-1185">Reference proteome</keyword>
<organism evidence="1 2">
    <name type="scientific">Actinoplanes utahensis</name>
    <dbReference type="NCBI Taxonomy" id="1869"/>
    <lineage>
        <taxon>Bacteria</taxon>
        <taxon>Bacillati</taxon>
        <taxon>Actinomycetota</taxon>
        <taxon>Actinomycetes</taxon>
        <taxon>Micromonosporales</taxon>
        <taxon>Micromonosporaceae</taxon>
        <taxon>Actinoplanes</taxon>
    </lineage>
</organism>
<dbReference type="InterPro" id="IPR015068">
    <property type="entry name" value="DUF1877"/>
</dbReference>
<evidence type="ECO:0000313" key="1">
    <source>
        <dbReference type="EMBL" id="KHD75363.1"/>
    </source>
</evidence>
<dbReference type="EMBL" id="JRTT01000028">
    <property type="protein sequence ID" value="KHD75363.1"/>
    <property type="molecule type" value="Genomic_DNA"/>
</dbReference>
<dbReference type="Gene3D" id="3.40.1760.10">
    <property type="entry name" value="YfbM-like super family"/>
    <property type="match status" value="1"/>
</dbReference>
<protein>
    <recommendedName>
        <fullName evidence="3">DUF1877 domain-containing protein</fullName>
    </recommendedName>
</protein>
<reference evidence="1 2" key="1">
    <citation type="submission" date="2014-10" db="EMBL/GenBank/DDBJ databases">
        <title>Draft genome sequence of Actinoplanes utahensis NRRL 12052.</title>
        <authorList>
            <person name="Velasco-Bucheli B."/>
            <person name="del Cerro C."/>
            <person name="Hormigo D."/>
            <person name="Garcia J.L."/>
            <person name="Acebal C."/>
            <person name="Arroyo M."/>
            <person name="de la Mata I."/>
        </authorList>
    </citation>
    <scope>NUCLEOTIDE SEQUENCE [LARGE SCALE GENOMIC DNA]</scope>
    <source>
        <strain evidence="1 2">NRRL 12052</strain>
    </source>
</reference>
<evidence type="ECO:0000313" key="2">
    <source>
        <dbReference type="Proteomes" id="UP000054537"/>
    </source>
</evidence>